<dbReference type="SUPFAM" id="SSF49562">
    <property type="entry name" value="C2 domain (Calcium/lipid-binding domain, CaLB)"/>
    <property type="match status" value="1"/>
</dbReference>
<dbReference type="PANTHER" id="PTHR32246:SF74">
    <property type="entry name" value="BON1-ASSOCIATED-LIKE PROTEIN"/>
    <property type="match status" value="1"/>
</dbReference>
<evidence type="ECO:0000313" key="2">
    <source>
        <dbReference type="EMBL" id="OIW02069.1"/>
    </source>
</evidence>
<proteinExistence type="predicted"/>
<organism evidence="2 3">
    <name type="scientific">Lupinus angustifolius</name>
    <name type="common">Narrow-leaved blue lupine</name>
    <dbReference type="NCBI Taxonomy" id="3871"/>
    <lineage>
        <taxon>Eukaryota</taxon>
        <taxon>Viridiplantae</taxon>
        <taxon>Streptophyta</taxon>
        <taxon>Embryophyta</taxon>
        <taxon>Tracheophyta</taxon>
        <taxon>Spermatophyta</taxon>
        <taxon>Magnoliopsida</taxon>
        <taxon>eudicotyledons</taxon>
        <taxon>Gunneridae</taxon>
        <taxon>Pentapetalae</taxon>
        <taxon>rosids</taxon>
        <taxon>fabids</taxon>
        <taxon>Fabales</taxon>
        <taxon>Fabaceae</taxon>
        <taxon>Papilionoideae</taxon>
        <taxon>50 kb inversion clade</taxon>
        <taxon>genistoids sensu lato</taxon>
        <taxon>core genistoids</taxon>
        <taxon>Genisteae</taxon>
        <taxon>Lupinus</taxon>
    </lineage>
</organism>
<dbReference type="Gramene" id="OIW02069">
    <property type="protein sequence ID" value="OIW02069"/>
    <property type="gene ID" value="TanjilG_14592"/>
</dbReference>
<dbReference type="PANTHER" id="PTHR32246">
    <property type="entry name" value="INGRESSION PROTEIN FIC1"/>
    <property type="match status" value="1"/>
</dbReference>
<reference evidence="2 3" key="1">
    <citation type="journal article" date="2017" name="Plant Biotechnol. J.">
        <title>A comprehensive draft genome sequence for lupin (Lupinus angustifolius), an emerging health food: insights into plant-microbe interactions and legume evolution.</title>
        <authorList>
            <person name="Hane J.K."/>
            <person name="Ming Y."/>
            <person name="Kamphuis L.G."/>
            <person name="Nelson M.N."/>
            <person name="Garg G."/>
            <person name="Atkins C.A."/>
            <person name="Bayer P.E."/>
            <person name="Bravo A."/>
            <person name="Bringans S."/>
            <person name="Cannon S."/>
            <person name="Edwards D."/>
            <person name="Foley R."/>
            <person name="Gao L.L."/>
            <person name="Harrison M.J."/>
            <person name="Huang W."/>
            <person name="Hurgobin B."/>
            <person name="Li S."/>
            <person name="Liu C.W."/>
            <person name="McGrath A."/>
            <person name="Morahan G."/>
            <person name="Murray J."/>
            <person name="Weller J."/>
            <person name="Jian J."/>
            <person name="Singh K.B."/>
        </authorList>
    </citation>
    <scope>NUCLEOTIDE SEQUENCE [LARGE SCALE GENOMIC DNA]</scope>
    <source>
        <strain evidence="3">cv. Tanjil</strain>
        <tissue evidence="2">Whole plant</tissue>
    </source>
</reference>
<evidence type="ECO:0000259" key="1">
    <source>
        <dbReference type="PROSITE" id="PS50004"/>
    </source>
</evidence>
<dbReference type="SMART" id="SM00239">
    <property type="entry name" value="C2"/>
    <property type="match status" value="1"/>
</dbReference>
<dbReference type="EMBL" id="CM007371">
    <property type="protein sequence ID" value="OIW02069.1"/>
    <property type="molecule type" value="Genomic_DNA"/>
</dbReference>
<dbReference type="GO" id="GO:0006952">
    <property type="term" value="P:defense response"/>
    <property type="evidence" value="ECO:0007669"/>
    <property type="project" value="InterPro"/>
</dbReference>
<dbReference type="OMA" id="ARYITVE"/>
<dbReference type="InterPro" id="IPR035892">
    <property type="entry name" value="C2_domain_sf"/>
</dbReference>
<evidence type="ECO:0000313" key="3">
    <source>
        <dbReference type="Proteomes" id="UP000188354"/>
    </source>
</evidence>
<name>A0A1J7HJZ9_LUPAN</name>
<protein>
    <recommendedName>
        <fullName evidence="1">C2 domain-containing protein</fullName>
    </recommendedName>
</protein>
<feature type="domain" description="C2" evidence="1">
    <location>
        <begin position="1"/>
        <end position="109"/>
    </location>
</feature>
<keyword evidence="3" id="KW-1185">Reference proteome</keyword>
<dbReference type="Gene3D" id="2.60.40.150">
    <property type="entry name" value="C2 domain"/>
    <property type="match status" value="1"/>
</dbReference>
<dbReference type="AlphaFoldDB" id="A0A1J7HJZ9"/>
<dbReference type="Pfam" id="PF00168">
    <property type="entry name" value="C2"/>
    <property type="match status" value="1"/>
</dbReference>
<dbReference type="CDD" id="cd04051">
    <property type="entry name" value="C2_SRC2_like"/>
    <property type="match status" value="1"/>
</dbReference>
<dbReference type="InterPro" id="IPR044750">
    <property type="entry name" value="C2_SRC2/BAP"/>
</dbReference>
<dbReference type="PROSITE" id="PS50004">
    <property type="entry name" value="C2"/>
    <property type="match status" value="1"/>
</dbReference>
<accession>A0A1J7HJZ9</accession>
<gene>
    <name evidence="2" type="ORF">TanjilG_14592</name>
</gene>
<dbReference type="Proteomes" id="UP000188354">
    <property type="component" value="Chromosome LG11"/>
</dbReference>
<sequence length="176" mass="18886">MQQPSKSRTLEVTVLSAEGLRINGNPATNNIYVVVRAESITSHTTATTGDGSGGGFHSWNEKFTVDLAMHAKSIAFEVKCNTEIGVRDVGVARIAVSDFFGGSVPDQVLQFFSYRLRDWDGSRNGVINFSVRVVEPALEEAEAVAASEKMVDATSSSDNVVLGIPVCWNNSTSSNI</sequence>
<dbReference type="InterPro" id="IPR000008">
    <property type="entry name" value="C2_dom"/>
</dbReference>